<dbReference type="EMBL" id="CAMPGE010000599">
    <property type="protein sequence ID" value="CAI2359351.1"/>
    <property type="molecule type" value="Genomic_DNA"/>
</dbReference>
<gene>
    <name evidence="1" type="ORF">ECRASSUSDP1_LOCUS639</name>
</gene>
<sequence>MNGQLKFRIVEYQELFLQNVENNVIQNSSNEENKINKTEKSIKLYKPFMHERDSLGRLIGESSIKSTKNSSKSSLPSVYQFNKKWAHKNAAKNSVSGDWESREIIYGSDNSLVINKKEDISFVKDNILQSKIDPSFEQDAQKAVNPRGAFRNKYQSADSRPLATIKLSLSSPQHQYLEGFKHFSVKDASRRYKKPTQKQLSELFDPEQDNRRLDQEIEFDDDQKIGILTEISQQFGYDKALEQKIKRGLIADVSDQIVPKIPKVLHKLCKQYTKRETHKSPLRYEYTEDGDRVKAVERRDKQILQKFPKLSCINVKFLNKAVTKPDYEDKDIEKPLPKPKVADFSTSSPRLRNIKANEHSLDYISADKLLNDKINTNKRASKVKVNSFSKQISRQQLEDLIFLNSQSHNLISVKTKLPKFKKTNDEFSLQNFHVVPEKSSNFHENIKDMSLLDDHRSVVGKSKNIGKGMKLLKKECKLIPKEICNLDIEQEYRKNI</sequence>
<dbReference type="AlphaFoldDB" id="A0AAD1U333"/>
<proteinExistence type="predicted"/>
<protein>
    <submittedName>
        <fullName evidence="1">Uncharacterized protein</fullName>
    </submittedName>
</protein>
<dbReference type="Proteomes" id="UP001295684">
    <property type="component" value="Unassembled WGS sequence"/>
</dbReference>
<name>A0AAD1U333_EUPCR</name>
<keyword evidence="2" id="KW-1185">Reference proteome</keyword>
<evidence type="ECO:0000313" key="2">
    <source>
        <dbReference type="Proteomes" id="UP001295684"/>
    </source>
</evidence>
<evidence type="ECO:0000313" key="1">
    <source>
        <dbReference type="EMBL" id="CAI2359351.1"/>
    </source>
</evidence>
<organism evidence="1 2">
    <name type="scientific">Euplotes crassus</name>
    <dbReference type="NCBI Taxonomy" id="5936"/>
    <lineage>
        <taxon>Eukaryota</taxon>
        <taxon>Sar</taxon>
        <taxon>Alveolata</taxon>
        <taxon>Ciliophora</taxon>
        <taxon>Intramacronucleata</taxon>
        <taxon>Spirotrichea</taxon>
        <taxon>Hypotrichia</taxon>
        <taxon>Euplotida</taxon>
        <taxon>Euplotidae</taxon>
        <taxon>Moneuplotes</taxon>
    </lineage>
</organism>
<comment type="caution">
    <text evidence="1">The sequence shown here is derived from an EMBL/GenBank/DDBJ whole genome shotgun (WGS) entry which is preliminary data.</text>
</comment>
<reference evidence="1" key="1">
    <citation type="submission" date="2023-07" db="EMBL/GenBank/DDBJ databases">
        <authorList>
            <consortium name="AG Swart"/>
            <person name="Singh M."/>
            <person name="Singh A."/>
            <person name="Seah K."/>
            <person name="Emmerich C."/>
        </authorList>
    </citation>
    <scope>NUCLEOTIDE SEQUENCE</scope>
    <source>
        <strain evidence="1">DP1</strain>
    </source>
</reference>
<accession>A0AAD1U333</accession>